<protein>
    <recommendedName>
        <fullName evidence="1">DUF6314 domain-containing protein</fullName>
    </recommendedName>
</protein>
<proteinExistence type="predicted"/>
<dbReference type="RefSeq" id="WP_184567222.1">
    <property type="nucleotide sequence ID" value="NZ_JACIEI010000013.1"/>
</dbReference>
<organism evidence="2 3">
    <name type="scientific">Sulfitobacter undariae</name>
    <dbReference type="NCBI Taxonomy" id="1563671"/>
    <lineage>
        <taxon>Bacteria</taxon>
        <taxon>Pseudomonadati</taxon>
        <taxon>Pseudomonadota</taxon>
        <taxon>Alphaproteobacteria</taxon>
        <taxon>Rhodobacterales</taxon>
        <taxon>Roseobacteraceae</taxon>
        <taxon>Sulfitobacter</taxon>
    </lineage>
</organism>
<gene>
    <name evidence="2" type="ORF">GGR95_003025</name>
</gene>
<evidence type="ECO:0000259" key="1">
    <source>
        <dbReference type="Pfam" id="PF19834"/>
    </source>
</evidence>
<sequence length="136" mass="15818">MNNTPTPKELSDFAGHWRFTRDVLHGDGSSMQVTGVAQFEWQGDDLAYLERGEMQLPSGPPLRTERRYLWQRGMQVHFADGRFFHSVPPLGGKAAHWCAPDDYRVSYDFELWPLWRSVWQVHGPAKDYVMTTTFTR</sequence>
<feature type="domain" description="DUF6314" evidence="1">
    <location>
        <begin position="13"/>
        <end position="136"/>
    </location>
</feature>
<comment type="caution">
    <text evidence="2">The sequence shown here is derived from an EMBL/GenBank/DDBJ whole genome shotgun (WGS) entry which is preliminary data.</text>
</comment>
<name>A0A7W6EB63_9RHOB</name>
<evidence type="ECO:0000313" key="2">
    <source>
        <dbReference type="EMBL" id="MBB3995370.1"/>
    </source>
</evidence>
<dbReference type="Pfam" id="PF19834">
    <property type="entry name" value="DUF6314"/>
    <property type="match status" value="1"/>
</dbReference>
<reference evidence="2 3" key="1">
    <citation type="submission" date="2020-08" db="EMBL/GenBank/DDBJ databases">
        <title>Genomic Encyclopedia of Type Strains, Phase IV (KMG-IV): sequencing the most valuable type-strain genomes for metagenomic binning, comparative biology and taxonomic classification.</title>
        <authorList>
            <person name="Goeker M."/>
        </authorList>
    </citation>
    <scope>NUCLEOTIDE SEQUENCE [LARGE SCALE GENOMIC DNA]</scope>
    <source>
        <strain evidence="2 3">DSM 102234</strain>
    </source>
</reference>
<dbReference type="InterPro" id="IPR045632">
    <property type="entry name" value="DUF6314"/>
</dbReference>
<keyword evidence="3" id="KW-1185">Reference proteome</keyword>
<accession>A0A7W6EB63</accession>
<evidence type="ECO:0000313" key="3">
    <source>
        <dbReference type="Proteomes" id="UP000530268"/>
    </source>
</evidence>
<dbReference type="Proteomes" id="UP000530268">
    <property type="component" value="Unassembled WGS sequence"/>
</dbReference>
<dbReference type="AlphaFoldDB" id="A0A7W6EB63"/>
<dbReference type="EMBL" id="JACIEI010000013">
    <property type="protein sequence ID" value="MBB3995370.1"/>
    <property type="molecule type" value="Genomic_DNA"/>
</dbReference>